<reference evidence="1" key="1">
    <citation type="submission" date="2023-03" db="EMBL/GenBank/DDBJ databases">
        <title>Actinorhabdospora filicis NBRC 111898.</title>
        <authorList>
            <person name="Ichikawa N."/>
            <person name="Sato H."/>
            <person name="Tonouchi N."/>
        </authorList>
    </citation>
    <scope>NUCLEOTIDE SEQUENCE</scope>
    <source>
        <strain evidence="1">NBRC 111898</strain>
    </source>
</reference>
<evidence type="ECO:0008006" key="3">
    <source>
        <dbReference type="Google" id="ProtNLM"/>
    </source>
</evidence>
<evidence type="ECO:0000313" key="1">
    <source>
        <dbReference type="EMBL" id="GLZ81895.1"/>
    </source>
</evidence>
<evidence type="ECO:0000313" key="2">
    <source>
        <dbReference type="Proteomes" id="UP001165079"/>
    </source>
</evidence>
<accession>A0A9W6SS41</accession>
<dbReference type="InterPro" id="IPR007263">
    <property type="entry name" value="DCC1-like"/>
</dbReference>
<keyword evidence="2" id="KW-1185">Reference proteome</keyword>
<name>A0A9W6SS41_9ACTN</name>
<gene>
    <name evidence="1" type="ORF">Afil01_67020</name>
</gene>
<sequence length="137" mass="14694">MRPVFLYDGDCAFCSSCARFIEKRVHTSADVLAWQFTDYAALGLSLDDVDNAVQWVDRDAEGRPGRPAAGPAAIARLLKDAGGLWKPLGAVLGLKPVLAVAWPLYKWVARNRDKMPGGTAACALPAAQREAAKRAGL</sequence>
<dbReference type="Proteomes" id="UP001165079">
    <property type="component" value="Unassembled WGS sequence"/>
</dbReference>
<protein>
    <recommendedName>
        <fullName evidence="3">DUF393 domain-containing protein</fullName>
    </recommendedName>
</protein>
<comment type="caution">
    <text evidence="1">The sequence shown here is derived from an EMBL/GenBank/DDBJ whole genome shotgun (WGS) entry which is preliminary data.</text>
</comment>
<proteinExistence type="predicted"/>
<dbReference type="EMBL" id="BSTX01000008">
    <property type="protein sequence ID" value="GLZ81895.1"/>
    <property type="molecule type" value="Genomic_DNA"/>
</dbReference>
<dbReference type="AlphaFoldDB" id="A0A9W6SS41"/>
<dbReference type="GO" id="GO:0015035">
    <property type="term" value="F:protein-disulfide reductase activity"/>
    <property type="evidence" value="ECO:0007669"/>
    <property type="project" value="InterPro"/>
</dbReference>
<dbReference type="Pfam" id="PF04134">
    <property type="entry name" value="DCC1-like"/>
    <property type="match status" value="1"/>
</dbReference>
<organism evidence="1 2">
    <name type="scientific">Actinorhabdospora filicis</name>
    <dbReference type="NCBI Taxonomy" id="1785913"/>
    <lineage>
        <taxon>Bacteria</taxon>
        <taxon>Bacillati</taxon>
        <taxon>Actinomycetota</taxon>
        <taxon>Actinomycetes</taxon>
        <taxon>Micromonosporales</taxon>
        <taxon>Micromonosporaceae</taxon>
        <taxon>Actinorhabdospora</taxon>
    </lineage>
</organism>
<dbReference type="RefSeq" id="WP_285667462.1">
    <property type="nucleotide sequence ID" value="NZ_BSTX01000008.1"/>
</dbReference>